<gene>
    <name evidence="5" type="primary">mobA_3</name>
    <name evidence="5" type="ORF">ERS852480_05282</name>
</gene>
<evidence type="ECO:0000256" key="1">
    <source>
        <dbReference type="ARBA" id="ARBA00010873"/>
    </source>
</evidence>
<comment type="similarity">
    <text evidence="1">Belongs to the MobA/MobL family.</text>
</comment>
<feature type="region of interest" description="Disordered" evidence="3">
    <location>
        <begin position="291"/>
        <end position="315"/>
    </location>
</feature>
<dbReference type="InterPro" id="IPR005053">
    <property type="entry name" value="MobA_MobL"/>
</dbReference>
<protein>
    <submittedName>
        <fullName evidence="5">Plasmid mobilization system relaxase</fullName>
    </submittedName>
</protein>
<name>A0A174V2G2_9FIRM</name>
<dbReference type="EMBL" id="CZAB01000138">
    <property type="protein sequence ID" value="CUQ26215.1"/>
    <property type="molecule type" value="Genomic_DNA"/>
</dbReference>
<dbReference type="Gene3D" id="3.30.930.30">
    <property type="match status" value="1"/>
</dbReference>
<dbReference type="Proteomes" id="UP000095512">
    <property type="component" value="Unassembled WGS sequence"/>
</dbReference>
<evidence type="ECO:0000313" key="5">
    <source>
        <dbReference type="EMBL" id="CUQ26215.1"/>
    </source>
</evidence>
<evidence type="ECO:0000256" key="2">
    <source>
        <dbReference type="ARBA" id="ARBA00022971"/>
    </source>
</evidence>
<dbReference type="Pfam" id="PF03389">
    <property type="entry name" value="MobA_MobL"/>
    <property type="match status" value="1"/>
</dbReference>
<dbReference type="AlphaFoldDB" id="A0A174V2G2"/>
<evidence type="ECO:0000259" key="4">
    <source>
        <dbReference type="Pfam" id="PF03389"/>
    </source>
</evidence>
<proteinExistence type="inferred from homology"/>
<keyword evidence="2" id="KW-0184">Conjugation</keyword>
<evidence type="ECO:0000313" key="6">
    <source>
        <dbReference type="Proteomes" id="UP000095512"/>
    </source>
</evidence>
<organism evidence="5 6">
    <name type="scientific">Enterocloster clostridioformis</name>
    <dbReference type="NCBI Taxonomy" id="1531"/>
    <lineage>
        <taxon>Bacteria</taxon>
        <taxon>Bacillati</taxon>
        <taxon>Bacillota</taxon>
        <taxon>Clostridia</taxon>
        <taxon>Lachnospirales</taxon>
        <taxon>Lachnospiraceae</taxon>
        <taxon>Enterocloster</taxon>
    </lineage>
</organism>
<reference evidence="5 6" key="1">
    <citation type="submission" date="2015-09" db="EMBL/GenBank/DDBJ databases">
        <authorList>
            <consortium name="Pathogen Informatics"/>
        </authorList>
    </citation>
    <scope>NUCLEOTIDE SEQUENCE [LARGE SCALE GENOMIC DNA]</scope>
    <source>
        <strain evidence="5 6">2789STDY5834865</strain>
    </source>
</reference>
<sequence length="315" mass="37349">MAEWNSKDSFFRWRESWASMCNQALRDNNINQQIDHRSYEEQSINKVASVHLGSSAYQMEKRGEHTDLGNLNREITEDNQFLSEIEERIKRMEEMETEHLNQINAKLEGLRSKYIAYAYERLTLSAAVSTTENQKSNEAVIAKTYAESMEQVTVALENFLKSLDLKKQELELCSPLQVKKRKELIEEIARTEIEIQSLYDRREKIFKAYKADPSDPIFPEFIETKKHRIAFLRSEQSKINTEFWQLVEDNKERLKELRNLRYVNRNQWENFTKGKLKEHYQKNFNQSTWEKAKAQAPDISEVEGTGIRNNKSHRR</sequence>
<evidence type="ECO:0000256" key="3">
    <source>
        <dbReference type="SAM" id="MobiDB-lite"/>
    </source>
</evidence>
<feature type="domain" description="MobA/MobL protein" evidence="4">
    <location>
        <begin position="2"/>
        <end position="62"/>
    </location>
</feature>
<accession>A0A174V2G2</accession>